<proteinExistence type="predicted"/>
<dbReference type="AlphaFoldDB" id="A0A915HNC4"/>
<dbReference type="Proteomes" id="UP000887565">
    <property type="component" value="Unplaced"/>
</dbReference>
<organism evidence="1 2">
    <name type="scientific">Romanomermis culicivorax</name>
    <name type="common">Nematode worm</name>
    <dbReference type="NCBI Taxonomy" id="13658"/>
    <lineage>
        <taxon>Eukaryota</taxon>
        <taxon>Metazoa</taxon>
        <taxon>Ecdysozoa</taxon>
        <taxon>Nematoda</taxon>
        <taxon>Enoplea</taxon>
        <taxon>Dorylaimia</taxon>
        <taxon>Mermithida</taxon>
        <taxon>Mermithoidea</taxon>
        <taxon>Mermithidae</taxon>
        <taxon>Romanomermis</taxon>
    </lineage>
</organism>
<reference evidence="2" key="1">
    <citation type="submission" date="2022-11" db="UniProtKB">
        <authorList>
            <consortium name="WormBaseParasite"/>
        </authorList>
    </citation>
    <scope>IDENTIFICATION</scope>
</reference>
<evidence type="ECO:0000313" key="1">
    <source>
        <dbReference type="Proteomes" id="UP000887565"/>
    </source>
</evidence>
<name>A0A915HNC4_ROMCU</name>
<sequence>MNVYKPDFEKQGVSASAIRIIQQAETVIMKAAANNITKTTQLLLTQTSTARGDSTRFSSMIVRF</sequence>
<accession>A0A915HNC4</accession>
<protein>
    <submittedName>
        <fullName evidence="2">Uncharacterized protein</fullName>
    </submittedName>
</protein>
<evidence type="ECO:0000313" key="2">
    <source>
        <dbReference type="WBParaSite" id="nRc.2.0.1.t03204-RA"/>
    </source>
</evidence>
<keyword evidence="1" id="KW-1185">Reference proteome</keyword>
<dbReference type="WBParaSite" id="nRc.2.0.1.t03204-RA">
    <property type="protein sequence ID" value="nRc.2.0.1.t03204-RA"/>
    <property type="gene ID" value="nRc.2.0.1.g03204"/>
</dbReference>